<dbReference type="GO" id="GO:0005634">
    <property type="term" value="C:nucleus"/>
    <property type="evidence" value="ECO:0007669"/>
    <property type="project" value="TreeGrafter"/>
</dbReference>
<protein>
    <recommendedName>
        <fullName evidence="1">HD domain-containing protein</fullName>
    </recommendedName>
</protein>
<name>A0A0D6R5S2_ARACU</name>
<dbReference type="InterPro" id="IPR003607">
    <property type="entry name" value="HD/PDEase_dom"/>
</dbReference>
<dbReference type="Gene3D" id="3.30.70.2760">
    <property type="match status" value="1"/>
</dbReference>
<reference evidence="2" key="1">
    <citation type="submission" date="2015-03" db="EMBL/GenBank/DDBJ databases">
        <title>A transcriptome of Araucaria cunninghamii, an australian fine timber species.</title>
        <authorList>
            <person name="Jing Yi C.J.Y."/>
            <person name="Yin San L.Y.S."/>
            <person name="Abdul Karim S.S."/>
            <person name="Wan Azmi N.N."/>
            <person name="Hercus R.R."/>
            <person name="Croft L.L."/>
        </authorList>
    </citation>
    <scope>NUCLEOTIDE SEQUENCE</scope>
    <source>
        <strain evidence="2">MI0301</strain>
        <tissue evidence="2">Leaf</tissue>
    </source>
</reference>
<dbReference type="SUPFAM" id="SSF109604">
    <property type="entry name" value="HD-domain/PDEase-like"/>
    <property type="match status" value="1"/>
</dbReference>
<dbReference type="CDD" id="cd00077">
    <property type="entry name" value="HDc"/>
    <property type="match status" value="1"/>
</dbReference>
<dbReference type="GO" id="GO:0006203">
    <property type="term" value="P:dGTP catabolic process"/>
    <property type="evidence" value="ECO:0007669"/>
    <property type="project" value="TreeGrafter"/>
</dbReference>
<dbReference type="SMART" id="SM00471">
    <property type="entry name" value="HDc"/>
    <property type="match status" value="1"/>
</dbReference>
<evidence type="ECO:0000313" key="2">
    <source>
        <dbReference type="EMBL" id="JAG99192.1"/>
    </source>
</evidence>
<dbReference type="PANTHER" id="PTHR11373">
    <property type="entry name" value="DEOXYNUCLEOSIDE TRIPHOSPHATE TRIPHOSPHOHYDROLASE"/>
    <property type="match status" value="1"/>
</dbReference>
<proteinExistence type="predicted"/>
<evidence type="ECO:0000259" key="1">
    <source>
        <dbReference type="PROSITE" id="PS51831"/>
    </source>
</evidence>
<dbReference type="PROSITE" id="PS51831">
    <property type="entry name" value="HD"/>
    <property type="match status" value="1"/>
</dbReference>
<dbReference type="FunFam" id="1.10.3210.10:FF:000017">
    <property type="entry name" value="Deoxynucleoside triphosphate triphosphohydrolase SAMHD1"/>
    <property type="match status" value="1"/>
</dbReference>
<dbReference type="FunFam" id="3.30.70.2760:FF:000001">
    <property type="entry name" value="Metal-dependent phosphohydrolase HD domain-containing protein"/>
    <property type="match status" value="1"/>
</dbReference>
<dbReference type="Gene3D" id="1.10.3210.10">
    <property type="entry name" value="Hypothetical protein af1432"/>
    <property type="match status" value="1"/>
</dbReference>
<dbReference type="InterPro" id="IPR006674">
    <property type="entry name" value="HD_domain"/>
</dbReference>
<dbReference type="Pfam" id="PF01966">
    <property type="entry name" value="HD"/>
    <property type="match status" value="1"/>
</dbReference>
<organism evidence="2">
    <name type="scientific">Araucaria cunninghamii</name>
    <name type="common">Hoop pine</name>
    <name type="synonym">Moreton Bay pine</name>
    <dbReference type="NCBI Taxonomy" id="56994"/>
    <lineage>
        <taxon>Eukaryota</taxon>
        <taxon>Viridiplantae</taxon>
        <taxon>Streptophyta</taxon>
        <taxon>Embryophyta</taxon>
        <taxon>Tracheophyta</taxon>
        <taxon>Spermatophyta</taxon>
        <taxon>Pinopsida</taxon>
        <taxon>Pinidae</taxon>
        <taxon>Conifers II</taxon>
        <taxon>Araucariales</taxon>
        <taxon>Araucariaceae</taxon>
        <taxon>Araucaria</taxon>
    </lineage>
</organism>
<accession>A0A0D6R5S2</accession>
<sequence>MGAFCDEAFSLSQQATAPVFQDRRHTKTVRDNVHGNIYLDPLSLRFIDTEQFQRLRDVKQLGICYQVYPGAVHSRFEHSLGVYWLAGEAIQRLKQYQGAELDIDPFDISTIKLAGLLHDVGHGPFSHVFDNEFIPRVLPGMQWSHEQMSVQMIDYIVDEHHVEIDADCIRRVKEMIVASCDQKHIKASREKQFLFDIVANGRNGIDVDKFDYIERDCRGCGLRSSFQFDRLMESMRVMDDEICYRAKEYLTVHKLFETRAELFRVVYLHPKVKALELMLVDALLLANGYLQISSQIYNPADYWKLDDSVMKTIETASDEELQESQALILRMRRRDLYRFCNEYSVPEDQLEHFKEVTPKDIVCAQTRSGICLKEEDVAVSNIKIDLTRGRENPLNSVHFFQDYESDEKLTIEKHRISHLLPASYQDRIVRVYSKKPDLVEAVSEAFENFQLRTYGIKAQVHGTPDSKKRKRNYRQ</sequence>
<dbReference type="GO" id="GO:0008832">
    <property type="term" value="F:dGTPase activity"/>
    <property type="evidence" value="ECO:0007669"/>
    <property type="project" value="TreeGrafter"/>
</dbReference>
<dbReference type="InterPro" id="IPR050135">
    <property type="entry name" value="dGTPase-like"/>
</dbReference>
<dbReference type="PANTHER" id="PTHR11373:SF4">
    <property type="entry name" value="DEOXYNUCLEOSIDE TRIPHOSPHATE TRIPHOSPHOHYDROLASE SAMHD1"/>
    <property type="match status" value="1"/>
</dbReference>
<feature type="domain" description="HD" evidence="1">
    <location>
        <begin position="75"/>
        <end position="213"/>
    </location>
</feature>
<dbReference type="AlphaFoldDB" id="A0A0D6R5S2"/>
<dbReference type="EMBL" id="GCKF01005905">
    <property type="protein sequence ID" value="JAG99192.1"/>
    <property type="molecule type" value="Transcribed_RNA"/>
</dbReference>